<evidence type="ECO:0000313" key="3">
    <source>
        <dbReference type="EMBL" id="GHI16072.1"/>
    </source>
</evidence>
<dbReference type="Proteomes" id="UP000660554">
    <property type="component" value="Unassembled WGS sequence"/>
</dbReference>
<accession>A0ABQ3NTH3</accession>
<sequence>MPPGWIPPPGAAPRLPHPAPGPAPDPTRFRPRPPRYASAPVGIGLHGRGGVVRVGVRGLGRGVAGVGVVVTLAVAGWLMWVLPGPQMGAVLGFGPVDGVVSVNRCYEATDAEGYTTGTDCTGWYVPRRPGEAAREIVLDTAADEYRRGTEVEVRTARGRAYELSGSAVFNFGTAGGLLLVPFLTLAAWLFACARSGTVENGDGYFLLSLVGLFAAIVLAAVAGILVGIGTAVF</sequence>
<gene>
    <name evidence="3" type="ORF">Scinn_55350</name>
</gene>
<evidence type="ECO:0008006" key="5">
    <source>
        <dbReference type="Google" id="ProtNLM"/>
    </source>
</evidence>
<protein>
    <recommendedName>
        <fullName evidence="5">Integral membrane protein</fullName>
    </recommendedName>
</protein>
<keyword evidence="2" id="KW-0812">Transmembrane</keyword>
<feature type="transmembrane region" description="Helical" evidence="2">
    <location>
        <begin position="167"/>
        <end position="191"/>
    </location>
</feature>
<reference evidence="4" key="1">
    <citation type="submission" date="2020-09" db="EMBL/GenBank/DDBJ databases">
        <title>Whole genome shotgun sequence of Streptomyces cinnamonensis NBRC 15873.</title>
        <authorList>
            <person name="Komaki H."/>
            <person name="Tamura T."/>
        </authorList>
    </citation>
    <scope>NUCLEOTIDE SEQUENCE [LARGE SCALE GENOMIC DNA]</scope>
    <source>
        <strain evidence="4">NBRC 15873</strain>
    </source>
</reference>
<comment type="caution">
    <text evidence="3">The sequence shown here is derived from an EMBL/GenBank/DDBJ whole genome shotgun (WGS) entry which is preliminary data.</text>
</comment>
<feature type="region of interest" description="Disordered" evidence="1">
    <location>
        <begin position="1"/>
        <end position="35"/>
    </location>
</feature>
<organism evidence="3 4">
    <name type="scientific">Streptomyces virginiae</name>
    <name type="common">Streptomyces cinnamonensis</name>
    <dbReference type="NCBI Taxonomy" id="1961"/>
    <lineage>
        <taxon>Bacteria</taxon>
        <taxon>Bacillati</taxon>
        <taxon>Actinomycetota</taxon>
        <taxon>Actinomycetes</taxon>
        <taxon>Kitasatosporales</taxon>
        <taxon>Streptomycetaceae</taxon>
        <taxon>Streptomyces</taxon>
    </lineage>
</organism>
<evidence type="ECO:0000313" key="4">
    <source>
        <dbReference type="Proteomes" id="UP000660554"/>
    </source>
</evidence>
<feature type="compositionally biased region" description="Pro residues" evidence="1">
    <location>
        <begin position="1"/>
        <end position="25"/>
    </location>
</feature>
<name>A0ABQ3NTH3_STRVG</name>
<evidence type="ECO:0000256" key="1">
    <source>
        <dbReference type="SAM" id="MobiDB-lite"/>
    </source>
</evidence>
<keyword evidence="2" id="KW-1133">Transmembrane helix</keyword>
<evidence type="ECO:0000256" key="2">
    <source>
        <dbReference type="SAM" id="Phobius"/>
    </source>
</evidence>
<feature type="transmembrane region" description="Helical" evidence="2">
    <location>
        <begin position="203"/>
        <end position="228"/>
    </location>
</feature>
<feature type="transmembrane region" description="Helical" evidence="2">
    <location>
        <begin position="63"/>
        <end position="82"/>
    </location>
</feature>
<dbReference type="EMBL" id="BNDV01000012">
    <property type="protein sequence ID" value="GHI16072.1"/>
    <property type="molecule type" value="Genomic_DNA"/>
</dbReference>
<keyword evidence="4" id="KW-1185">Reference proteome</keyword>
<proteinExistence type="predicted"/>
<keyword evidence="2" id="KW-0472">Membrane</keyword>